<protein>
    <recommendedName>
        <fullName evidence="3">C6 finger domain protein</fullName>
    </recommendedName>
</protein>
<evidence type="ECO:0000313" key="1">
    <source>
        <dbReference type="EMBL" id="CZR58316.1"/>
    </source>
</evidence>
<name>A0A1L7WZY0_9HELO</name>
<dbReference type="AlphaFoldDB" id="A0A1L7WZY0"/>
<proteinExistence type="predicted"/>
<dbReference type="EMBL" id="FJOG01000011">
    <property type="protein sequence ID" value="CZR58316.1"/>
    <property type="molecule type" value="Genomic_DNA"/>
</dbReference>
<accession>A0A1L7WZY0</accession>
<dbReference type="PANTHER" id="PTHR47784:SF5">
    <property type="entry name" value="STEROL UPTAKE CONTROL PROTEIN 2"/>
    <property type="match status" value="1"/>
</dbReference>
<organism evidence="1 2">
    <name type="scientific">Phialocephala subalpina</name>
    <dbReference type="NCBI Taxonomy" id="576137"/>
    <lineage>
        <taxon>Eukaryota</taxon>
        <taxon>Fungi</taxon>
        <taxon>Dikarya</taxon>
        <taxon>Ascomycota</taxon>
        <taxon>Pezizomycotina</taxon>
        <taxon>Leotiomycetes</taxon>
        <taxon>Helotiales</taxon>
        <taxon>Mollisiaceae</taxon>
        <taxon>Phialocephala</taxon>
        <taxon>Phialocephala fortinii species complex</taxon>
    </lineage>
</organism>
<evidence type="ECO:0008006" key="3">
    <source>
        <dbReference type="Google" id="ProtNLM"/>
    </source>
</evidence>
<dbReference type="Proteomes" id="UP000184330">
    <property type="component" value="Unassembled WGS sequence"/>
</dbReference>
<dbReference type="PANTHER" id="PTHR47784">
    <property type="entry name" value="STEROL UPTAKE CONTROL PROTEIN 2"/>
    <property type="match status" value="1"/>
</dbReference>
<keyword evidence="2" id="KW-1185">Reference proteome</keyword>
<evidence type="ECO:0000313" key="2">
    <source>
        <dbReference type="Proteomes" id="UP000184330"/>
    </source>
</evidence>
<dbReference type="InterPro" id="IPR053157">
    <property type="entry name" value="Sterol_Uptake_Regulator"/>
</dbReference>
<dbReference type="GO" id="GO:0001228">
    <property type="term" value="F:DNA-binding transcription activator activity, RNA polymerase II-specific"/>
    <property type="evidence" value="ECO:0007669"/>
    <property type="project" value="TreeGrafter"/>
</dbReference>
<reference evidence="1 2" key="1">
    <citation type="submission" date="2016-03" db="EMBL/GenBank/DDBJ databases">
        <authorList>
            <person name="Ploux O."/>
        </authorList>
    </citation>
    <scope>NUCLEOTIDE SEQUENCE [LARGE SCALE GENOMIC DNA]</scope>
    <source>
        <strain evidence="1 2">UAMH 11012</strain>
    </source>
</reference>
<gene>
    <name evidence="1" type="ORF">PAC_08208</name>
</gene>
<dbReference type="OrthoDB" id="5386330at2759"/>
<dbReference type="STRING" id="576137.A0A1L7WZY0"/>
<sequence length="315" mass="35401">MSAPNLSLELSPSTFDLRTNELLHHYRTTLYASVADDCPPTVWCVAIPQLGLEHPFILSGLLAISALHLASMVPQRRQELHILAFAQQSLALPSFRSVMRSPKPENIPAIFIFAASIVYYVMASPDQVDRCRLPRRNDEHPHWFQTMRGFTTLLGNHRTQLAGGPLGALVHFKDGKNHAPEYPDDGRLAKLHGMFSSDMSSSTPLSERIVENCKGALEDLRQIAGLSYSATSFNGKTFACMWPGDLSQEFAELVYDRDPRALVIMAHYCVLLKRLDYVWFLESLGTGLLENIRQALAEEWLPWIAWALEQPVLTN</sequence>